<keyword evidence="2" id="KW-1185">Reference proteome</keyword>
<dbReference type="EMBL" id="SEOQ01000323">
    <property type="protein sequence ID" value="TFY65627.1"/>
    <property type="molecule type" value="Genomic_DNA"/>
</dbReference>
<comment type="caution">
    <text evidence="1">The sequence shown here is derived from an EMBL/GenBank/DDBJ whole genome shotgun (WGS) entry which is preliminary data.</text>
</comment>
<organism evidence="1 2">
    <name type="scientific">Dentipellis fragilis</name>
    <dbReference type="NCBI Taxonomy" id="205917"/>
    <lineage>
        <taxon>Eukaryota</taxon>
        <taxon>Fungi</taxon>
        <taxon>Dikarya</taxon>
        <taxon>Basidiomycota</taxon>
        <taxon>Agaricomycotina</taxon>
        <taxon>Agaricomycetes</taxon>
        <taxon>Russulales</taxon>
        <taxon>Hericiaceae</taxon>
        <taxon>Dentipellis</taxon>
    </lineage>
</organism>
<name>A0A4Y9YV77_9AGAM</name>
<dbReference type="OrthoDB" id="3221235at2759"/>
<evidence type="ECO:0000313" key="2">
    <source>
        <dbReference type="Proteomes" id="UP000298327"/>
    </source>
</evidence>
<feature type="non-terminal residue" evidence="1">
    <location>
        <position position="291"/>
    </location>
</feature>
<reference evidence="1 2" key="1">
    <citation type="submission" date="2019-02" db="EMBL/GenBank/DDBJ databases">
        <title>Genome sequencing of the rare red list fungi Dentipellis fragilis.</title>
        <authorList>
            <person name="Buettner E."/>
            <person name="Kellner H."/>
        </authorList>
    </citation>
    <scope>NUCLEOTIDE SEQUENCE [LARGE SCALE GENOMIC DNA]</scope>
    <source>
        <strain evidence="1 2">DSM 105465</strain>
    </source>
</reference>
<dbReference type="Proteomes" id="UP000298327">
    <property type="component" value="Unassembled WGS sequence"/>
</dbReference>
<proteinExistence type="predicted"/>
<protein>
    <submittedName>
        <fullName evidence="1">Uncharacterized protein</fullName>
    </submittedName>
</protein>
<dbReference type="Gene3D" id="1.20.1280.50">
    <property type="match status" value="1"/>
</dbReference>
<evidence type="ECO:0000313" key="1">
    <source>
        <dbReference type="EMBL" id="TFY65627.1"/>
    </source>
</evidence>
<gene>
    <name evidence="1" type="ORF">EVG20_g5466</name>
</gene>
<dbReference type="AlphaFoldDB" id="A0A4Y9YV77"/>
<accession>A0A4Y9YV77</accession>
<sequence length="291" mass="32261">MSTVSEMPGAIQHYDAKEQREFYLRHLHERLRDTIDVDLYSPPTAIDAALSQLSEEVSAMASTIVACRQHRNTLIPVSRLLPNILVRIFTFLAHDDPPCTPSWATPLSEKMQAALGWIKVTYVCTAWRHLALTTPALWTRIINVVSPCWAIALLERSVPEPVTWSVQVRQHEASALNAAADALGTTHVQRLARLSVEFPSAHVRQGRLVKLLSSAPHLEELTIADTGGGRTLPLSTNDVVLPLLRRLSLTHTLPPFWDVPILSGLTHLELVLSSLVAELPPPRRPTLAQLL</sequence>